<organism evidence="2 3">
    <name type="scientific">Pantoea anthophila</name>
    <dbReference type="NCBI Taxonomy" id="470931"/>
    <lineage>
        <taxon>Bacteria</taxon>
        <taxon>Pseudomonadati</taxon>
        <taxon>Pseudomonadota</taxon>
        <taxon>Gammaproteobacteria</taxon>
        <taxon>Enterobacterales</taxon>
        <taxon>Erwiniaceae</taxon>
        <taxon>Pantoea</taxon>
    </lineage>
</organism>
<keyword evidence="3" id="KW-1185">Reference proteome</keyword>
<dbReference type="PROSITE" id="PS51257">
    <property type="entry name" value="PROKAR_LIPOPROTEIN"/>
    <property type="match status" value="1"/>
</dbReference>
<comment type="caution">
    <text evidence="2">The sequence shown here is derived from an EMBL/GenBank/DDBJ whole genome shotgun (WGS) entry which is preliminary data.</text>
</comment>
<sequence length="189" mass="20282">MKRIVTTCLFCALLTGCAGTDFASINKNISDTAFSISKTLRGDNTESGSMDSGNGMPVLSKAGSAATQSASKQFSVPVNIDTAAARLKRHYGYISHEEIERIRAKDRNSRWSAAAIEDAHPVWEAVPGSFYRMGSDTGDNDHMDIELEKNGAGTRVYVTYKSPVASHLAGSAFEGVITQVRQVASGQSR</sequence>
<evidence type="ECO:0000313" key="2">
    <source>
        <dbReference type="EMBL" id="TPV23691.1"/>
    </source>
</evidence>
<feature type="signal peptide" evidence="1">
    <location>
        <begin position="1"/>
        <end position="23"/>
    </location>
</feature>
<reference evidence="2 3" key="1">
    <citation type="submission" date="2019-06" db="EMBL/GenBank/DDBJ databases">
        <title>Taxogenomics and systematics of the genus Pantoea.</title>
        <authorList>
            <person name="Tambong J.T."/>
        </authorList>
    </citation>
    <scope>NUCLEOTIDE SEQUENCE [LARGE SCALE GENOMIC DNA]</scope>
    <source>
        <strain evidence="2 3">LMG 2558</strain>
    </source>
</reference>
<protein>
    <recommendedName>
        <fullName evidence="4">Lipoprotein</fullName>
    </recommendedName>
</protein>
<proteinExistence type="predicted"/>
<evidence type="ECO:0008006" key="4">
    <source>
        <dbReference type="Google" id="ProtNLM"/>
    </source>
</evidence>
<evidence type="ECO:0000256" key="1">
    <source>
        <dbReference type="SAM" id="SignalP"/>
    </source>
</evidence>
<dbReference type="Proteomes" id="UP000316142">
    <property type="component" value="Unassembled WGS sequence"/>
</dbReference>
<evidence type="ECO:0000313" key="3">
    <source>
        <dbReference type="Proteomes" id="UP000316142"/>
    </source>
</evidence>
<gene>
    <name evidence="2" type="ORF">FJW00_15180</name>
</gene>
<accession>A0ABY2Z4V9</accession>
<dbReference type="RefSeq" id="WP_140924778.1">
    <property type="nucleotide sequence ID" value="NZ_VHIZ01000051.1"/>
</dbReference>
<name>A0ABY2Z4V9_9GAMM</name>
<feature type="chain" id="PRO_5047508064" description="Lipoprotein" evidence="1">
    <location>
        <begin position="24"/>
        <end position="189"/>
    </location>
</feature>
<keyword evidence="1" id="KW-0732">Signal</keyword>
<dbReference type="EMBL" id="VHIZ01000051">
    <property type="protein sequence ID" value="TPV23691.1"/>
    <property type="molecule type" value="Genomic_DNA"/>
</dbReference>